<name>A0ABD0XUG9_9HEMI</name>
<feature type="compositionally biased region" description="Gly residues" evidence="1">
    <location>
        <begin position="168"/>
        <end position="177"/>
    </location>
</feature>
<accession>A0ABD0XUG9</accession>
<comment type="caution">
    <text evidence="2">The sequence shown here is derived from an EMBL/GenBank/DDBJ whole genome shotgun (WGS) entry which is preliminary data.</text>
</comment>
<feature type="region of interest" description="Disordered" evidence="1">
    <location>
        <begin position="84"/>
        <end position="199"/>
    </location>
</feature>
<feature type="compositionally biased region" description="Basic residues" evidence="1">
    <location>
        <begin position="1"/>
        <end position="12"/>
    </location>
</feature>
<protein>
    <submittedName>
        <fullName evidence="2">Uncharacterized protein</fullName>
    </submittedName>
</protein>
<keyword evidence="3" id="KW-1185">Reference proteome</keyword>
<reference evidence="2 3" key="1">
    <citation type="submission" date="2024-07" db="EMBL/GenBank/DDBJ databases">
        <title>Chromosome-level genome assembly of the water stick insect Ranatra chinensis (Heteroptera: Nepidae).</title>
        <authorList>
            <person name="Liu X."/>
        </authorList>
    </citation>
    <scope>NUCLEOTIDE SEQUENCE [LARGE SCALE GENOMIC DNA]</scope>
    <source>
        <strain evidence="2">Cailab_2021Rc</strain>
        <tissue evidence="2">Muscle</tissue>
    </source>
</reference>
<evidence type="ECO:0000256" key="1">
    <source>
        <dbReference type="SAM" id="MobiDB-lite"/>
    </source>
</evidence>
<proteinExistence type="predicted"/>
<feature type="region of interest" description="Disordered" evidence="1">
    <location>
        <begin position="217"/>
        <end position="245"/>
    </location>
</feature>
<dbReference type="AlphaFoldDB" id="A0ABD0XUG9"/>
<gene>
    <name evidence="2" type="ORF">AAG570_007749</name>
</gene>
<dbReference type="Proteomes" id="UP001558652">
    <property type="component" value="Unassembled WGS sequence"/>
</dbReference>
<feature type="compositionally biased region" description="Low complexity" evidence="1">
    <location>
        <begin position="127"/>
        <end position="146"/>
    </location>
</feature>
<organism evidence="2 3">
    <name type="scientific">Ranatra chinensis</name>
    <dbReference type="NCBI Taxonomy" id="642074"/>
    <lineage>
        <taxon>Eukaryota</taxon>
        <taxon>Metazoa</taxon>
        <taxon>Ecdysozoa</taxon>
        <taxon>Arthropoda</taxon>
        <taxon>Hexapoda</taxon>
        <taxon>Insecta</taxon>
        <taxon>Pterygota</taxon>
        <taxon>Neoptera</taxon>
        <taxon>Paraneoptera</taxon>
        <taxon>Hemiptera</taxon>
        <taxon>Heteroptera</taxon>
        <taxon>Panheteroptera</taxon>
        <taxon>Nepomorpha</taxon>
        <taxon>Nepidae</taxon>
        <taxon>Ranatrinae</taxon>
        <taxon>Ranatra</taxon>
    </lineage>
</organism>
<sequence>MASKRRNMFHKNKTQETTEKGPAGGVQEVSPMGGFSTLSTYDYSPILPHLWRSFRGIQLSETTKNEVWRWLVSCFSWGKVARPSGPKLLMPPCPPARLNRDGGRPGATGGGRGRRAAVPPEVDRAPTTANSATDSATATATSASSSGTPVKIFIPRGRGGAEAWPRARGGGPGGGWGRSTSNEEPAPGRAPPPAPAPGGTLFYKAVIELKAIIRFRHRPPEGRPRPWSTSERESERRPPPRPPAAMDYTYLNQAAAAAAAASFEGSSCGLAPGPPPESSLGPCTYPDLASSCGQMSYRYRGYSGPAVGHLPPAQCAAAAAAAAAAAIGRPHQDHRPPVFPAAVNLQGEWHSSPAGL</sequence>
<dbReference type="EMBL" id="JBFDAA010000021">
    <property type="protein sequence ID" value="KAL1114926.1"/>
    <property type="molecule type" value="Genomic_DNA"/>
</dbReference>
<feature type="region of interest" description="Disordered" evidence="1">
    <location>
        <begin position="1"/>
        <end position="26"/>
    </location>
</feature>
<evidence type="ECO:0000313" key="2">
    <source>
        <dbReference type="EMBL" id="KAL1114926.1"/>
    </source>
</evidence>
<evidence type="ECO:0000313" key="3">
    <source>
        <dbReference type="Proteomes" id="UP001558652"/>
    </source>
</evidence>
<feature type="compositionally biased region" description="Basic and acidic residues" evidence="1">
    <location>
        <begin position="218"/>
        <end position="238"/>
    </location>
</feature>